<keyword evidence="5" id="KW-0831">Ubiquinone biosynthesis</keyword>
<dbReference type="Gene3D" id="1.20.5.570">
    <property type="entry name" value="Single helix bin"/>
    <property type="match status" value="1"/>
</dbReference>
<dbReference type="PANTHER" id="PTHR30108:SF17">
    <property type="entry name" value="FERULIC ACID DECARBOXYLASE 1"/>
    <property type="match status" value="1"/>
</dbReference>
<dbReference type="GO" id="GO:0006744">
    <property type="term" value="P:ubiquinone biosynthetic process"/>
    <property type="evidence" value="ECO:0007669"/>
    <property type="project" value="UniProtKB-KW"/>
</dbReference>
<dbReference type="RefSeq" id="WP_053950856.1">
    <property type="nucleotide sequence ID" value="NZ_CP010552.1"/>
</dbReference>
<feature type="domain" description="3-octaprenyl-4-hydroxybenzoate carboxy-lyase-like N-terminal" evidence="8">
    <location>
        <begin position="10"/>
        <end position="89"/>
    </location>
</feature>
<evidence type="ECO:0000256" key="6">
    <source>
        <dbReference type="ARBA" id="ARBA00030393"/>
    </source>
</evidence>
<dbReference type="PANTHER" id="PTHR30108">
    <property type="entry name" value="3-OCTAPRENYL-4-HYDROXYBENZOATE CARBOXY-LYASE-RELATED"/>
    <property type="match status" value="1"/>
</dbReference>
<keyword evidence="10" id="KW-0456">Lyase</keyword>
<feature type="domain" description="3-octaprenyl-4-hydroxybenzoate carboxy-lyase-like C-terminal" evidence="9">
    <location>
        <begin position="328"/>
        <end position="452"/>
    </location>
</feature>
<proteinExistence type="inferred from homology"/>
<evidence type="ECO:0000259" key="8">
    <source>
        <dbReference type="Pfam" id="PF20695"/>
    </source>
</evidence>
<protein>
    <recommendedName>
        <fullName evidence="4">3-octaprenyl-4-hydroxybenzoate carboxy-lyase</fullName>
    </recommendedName>
    <alternativeName>
        <fullName evidence="6">Polyprenyl p-hydroxybenzoate decarboxylase</fullName>
    </alternativeName>
</protein>
<gene>
    <name evidence="10" type="ORF">SP60_00915</name>
</gene>
<evidence type="ECO:0000259" key="9">
    <source>
        <dbReference type="Pfam" id="PF20696"/>
    </source>
</evidence>
<reference evidence="10 11" key="1">
    <citation type="journal article" date="2015" name="Genome Announc.">
        <title>Genome Sequence of 'Candidatus Thioglobus autotrophica' Strain EF1, a Chemoautotroph from the SUP05 Clade of Marine Gammaproteobacteria.</title>
        <authorList>
            <person name="Shah V."/>
            <person name="Morris R.M."/>
        </authorList>
    </citation>
    <scope>NUCLEOTIDE SEQUENCE [LARGE SCALE GENOMIC DNA]</scope>
    <source>
        <strain evidence="10 11">EF1</strain>
    </source>
</reference>
<dbReference type="FunFam" id="3.40.1670.10:FF:000001">
    <property type="entry name" value="3-octaprenyl-4-hydroxybenzoate carboxy-lyase"/>
    <property type="match status" value="1"/>
</dbReference>
<dbReference type="Pfam" id="PF01977">
    <property type="entry name" value="UbiD"/>
    <property type="match status" value="1"/>
</dbReference>
<dbReference type="KEGG" id="tho:SP60_00915"/>
<comment type="pathway">
    <text evidence="1">Cofactor biosynthesis; ubiquinone biosynthesis.</text>
</comment>
<evidence type="ECO:0000313" key="10">
    <source>
        <dbReference type="EMBL" id="ALE51935.1"/>
    </source>
</evidence>
<organism evidence="10 11">
    <name type="scientific">Candidatus Thioglobus autotrophicus</name>
    <dbReference type="NCBI Taxonomy" id="1705394"/>
    <lineage>
        <taxon>Bacteria</taxon>
        <taxon>Pseudomonadati</taxon>
        <taxon>Pseudomonadota</taxon>
        <taxon>Gammaproteobacteria</taxon>
        <taxon>Candidatus Pseudothioglobaceae</taxon>
        <taxon>Candidatus Thioglobus</taxon>
    </lineage>
</organism>
<keyword evidence="11" id="KW-1185">Reference proteome</keyword>
<name>A0A0M3TTX4_9GAMM</name>
<dbReference type="GO" id="GO:0008694">
    <property type="term" value="F:4-hydroxy-3-polyprenylbenzoate decarboxylase activity"/>
    <property type="evidence" value="ECO:0007669"/>
    <property type="project" value="TreeGrafter"/>
</dbReference>
<dbReference type="InterPro" id="IPR049383">
    <property type="entry name" value="UbiD-like_N"/>
</dbReference>
<dbReference type="EMBL" id="CP010552">
    <property type="protein sequence ID" value="ALE51935.1"/>
    <property type="molecule type" value="Genomic_DNA"/>
</dbReference>
<dbReference type="Pfam" id="PF20696">
    <property type="entry name" value="UbiD_C"/>
    <property type="match status" value="1"/>
</dbReference>
<evidence type="ECO:0000256" key="5">
    <source>
        <dbReference type="ARBA" id="ARBA00022688"/>
    </source>
</evidence>
<comment type="subunit">
    <text evidence="3">Homohexamer.</text>
</comment>
<evidence type="ECO:0000256" key="1">
    <source>
        <dbReference type="ARBA" id="ARBA00004749"/>
    </source>
</evidence>
<dbReference type="InterPro" id="IPR049381">
    <property type="entry name" value="UbiD-like_C"/>
</dbReference>
<evidence type="ECO:0000313" key="11">
    <source>
        <dbReference type="Proteomes" id="UP000058020"/>
    </source>
</evidence>
<dbReference type="InterPro" id="IPR048304">
    <property type="entry name" value="UbiD_Rift_dom"/>
</dbReference>
<comment type="similarity">
    <text evidence="2">Belongs to the UbiD family.</text>
</comment>
<sequence>MNYQDLREFISELEKRGELKRITTEVDAHLEITEICRRTLDQQGPALLFENVKGSSIPVLANLFGTTGRVASAMGQEDLAALRELGKLLAELKQPEPPKGLKDAIEKLPTLKKVLNMPVKTVKKGLCQEVIIEGDEVDLSQLPIQTCWPGDVAPLITWGLTITKGPLKKRQNLGIYRQQVIGKNKLIMRWLSHRGGALDFKDWCEKYPGKPYPVAVAIGADPATTLAAVTPIPDNLSEYAFAGLLRGKKTKVCTCIGNDLQVPENAEIILEGVIHPDEMADEGPYGDHTGYYNEVERFPVFTVERITHRKNPIYHSTYTGKPIDEPAILGVALNEVFVPLLQQQYPEITDFYLPPEACSYRMAVVSIKKQYPGHAKRVMMGVWSFLRQFMYTKFVIIVDDDIDVKDWKEVIWAMTTRVDPTRDTTLIDNTPIDYLDFASPISGLGSKMGIDATNKLPGETDREWGTPIVMDSDVIQRVDDIWSDLKID</sequence>
<accession>A0A0M3TTX4</accession>
<dbReference type="InterPro" id="IPR002830">
    <property type="entry name" value="UbiD"/>
</dbReference>
<dbReference type="STRING" id="1705394.SP60_00915"/>
<feature type="domain" description="3-octaprenyl-4-hydroxybenzoate carboxy-lyase-like Rift-related" evidence="7">
    <location>
        <begin position="121"/>
        <end position="322"/>
    </location>
</feature>
<dbReference type="NCBIfam" id="TIGR00148">
    <property type="entry name" value="UbiD family decarboxylase"/>
    <property type="match status" value="1"/>
</dbReference>
<dbReference type="OrthoDB" id="9809841at2"/>
<dbReference type="PATRIC" id="fig|1705394.5.peg.183"/>
<evidence type="ECO:0000259" key="7">
    <source>
        <dbReference type="Pfam" id="PF01977"/>
    </source>
</evidence>
<dbReference type="AlphaFoldDB" id="A0A0M3TTX4"/>
<dbReference type="SUPFAM" id="SSF143968">
    <property type="entry name" value="UbiD C-terminal domain-like"/>
    <property type="match status" value="1"/>
</dbReference>
<dbReference type="GO" id="GO:0005829">
    <property type="term" value="C:cytosol"/>
    <property type="evidence" value="ECO:0007669"/>
    <property type="project" value="TreeGrafter"/>
</dbReference>
<dbReference type="Gene3D" id="3.40.1670.10">
    <property type="entry name" value="UbiD C-terminal domain-like"/>
    <property type="match status" value="1"/>
</dbReference>
<evidence type="ECO:0000256" key="4">
    <source>
        <dbReference type="ARBA" id="ARBA00018597"/>
    </source>
</evidence>
<dbReference type="Pfam" id="PF20695">
    <property type="entry name" value="UbiD_N"/>
    <property type="match status" value="1"/>
</dbReference>
<dbReference type="Proteomes" id="UP000058020">
    <property type="component" value="Chromosome"/>
</dbReference>
<dbReference type="SUPFAM" id="SSF50475">
    <property type="entry name" value="FMN-binding split barrel"/>
    <property type="match status" value="1"/>
</dbReference>
<evidence type="ECO:0000256" key="2">
    <source>
        <dbReference type="ARBA" id="ARBA00010021"/>
    </source>
</evidence>
<dbReference type="NCBIfam" id="NF008175">
    <property type="entry name" value="PRK10922.1"/>
    <property type="match status" value="1"/>
</dbReference>
<evidence type="ECO:0000256" key="3">
    <source>
        <dbReference type="ARBA" id="ARBA00011643"/>
    </source>
</evidence>